<dbReference type="OrthoDB" id="3019802at2759"/>
<evidence type="ECO:0000313" key="1">
    <source>
        <dbReference type="EMBL" id="KIY48581.1"/>
    </source>
</evidence>
<proteinExistence type="predicted"/>
<organism evidence="1 2">
    <name type="scientific">Fistulina hepatica ATCC 64428</name>
    <dbReference type="NCBI Taxonomy" id="1128425"/>
    <lineage>
        <taxon>Eukaryota</taxon>
        <taxon>Fungi</taxon>
        <taxon>Dikarya</taxon>
        <taxon>Basidiomycota</taxon>
        <taxon>Agaricomycotina</taxon>
        <taxon>Agaricomycetes</taxon>
        <taxon>Agaricomycetidae</taxon>
        <taxon>Agaricales</taxon>
        <taxon>Fistulinaceae</taxon>
        <taxon>Fistulina</taxon>
    </lineage>
</organism>
<dbReference type="AlphaFoldDB" id="A0A0D7AFB0"/>
<name>A0A0D7AFB0_9AGAR</name>
<reference evidence="1 2" key="1">
    <citation type="journal article" date="2015" name="Fungal Genet. Biol.">
        <title>Evolution of novel wood decay mechanisms in Agaricales revealed by the genome sequences of Fistulina hepatica and Cylindrobasidium torrendii.</title>
        <authorList>
            <person name="Floudas D."/>
            <person name="Held B.W."/>
            <person name="Riley R."/>
            <person name="Nagy L.G."/>
            <person name="Koehler G."/>
            <person name="Ransdell A.S."/>
            <person name="Younus H."/>
            <person name="Chow J."/>
            <person name="Chiniquy J."/>
            <person name="Lipzen A."/>
            <person name="Tritt A."/>
            <person name="Sun H."/>
            <person name="Haridas S."/>
            <person name="LaButti K."/>
            <person name="Ohm R.A."/>
            <person name="Kues U."/>
            <person name="Blanchette R.A."/>
            <person name="Grigoriev I.V."/>
            <person name="Minto R.E."/>
            <person name="Hibbett D.S."/>
        </authorList>
    </citation>
    <scope>NUCLEOTIDE SEQUENCE [LARGE SCALE GENOMIC DNA]</scope>
    <source>
        <strain evidence="1 2">ATCC 64428</strain>
    </source>
</reference>
<accession>A0A0D7AFB0</accession>
<protein>
    <submittedName>
        <fullName evidence="1">Uncharacterized protein</fullName>
    </submittedName>
</protein>
<gene>
    <name evidence="1" type="ORF">FISHEDRAFT_43090</name>
</gene>
<evidence type="ECO:0000313" key="2">
    <source>
        <dbReference type="Proteomes" id="UP000054144"/>
    </source>
</evidence>
<sequence length="185" mass="19692">MVVHADRLSVAVPGLQVGSLYPRGNWKASDFKTSDYRDTALSSNTHTYMTASDGVSVEKQDLDDTNKPLSDAEHVIEPGAHIASVFNEAGIAPNDPMAGELSSVLNGGGNLAMLQKKPNIIKGVLAGGKNPSPSNADPASVAKDYMNQADIQQKAQNTLTQLQNVAKKHGRNDVGTLFIQECSLY</sequence>
<dbReference type="Proteomes" id="UP000054144">
    <property type="component" value="Unassembled WGS sequence"/>
</dbReference>
<keyword evidence="2" id="KW-1185">Reference proteome</keyword>
<dbReference type="EMBL" id="KN881832">
    <property type="protein sequence ID" value="KIY48581.1"/>
    <property type="molecule type" value="Genomic_DNA"/>
</dbReference>